<dbReference type="EMBL" id="CP030840">
    <property type="protein sequence ID" value="AXC13379.1"/>
    <property type="molecule type" value="Genomic_DNA"/>
</dbReference>
<accession>A0A2Z5G2U9</accession>
<gene>
    <name evidence="1" type="ORF">ACPOL_4102</name>
</gene>
<reference evidence="1 2" key="1">
    <citation type="journal article" date="2018" name="Front. Microbiol.">
        <title>Hydrolytic Capabilities as a Key to Environmental Success: Chitinolytic and Cellulolytic Acidobacteria From Acidic Sub-arctic Soils and Boreal Peatlands.</title>
        <authorList>
            <person name="Belova S.E."/>
            <person name="Ravin N.V."/>
            <person name="Pankratov T.A."/>
            <person name="Rakitin A.L."/>
            <person name="Ivanova A.A."/>
            <person name="Beletsky A.V."/>
            <person name="Mardanov A.V."/>
            <person name="Sinninghe Damste J.S."/>
            <person name="Dedysh S.N."/>
        </authorList>
    </citation>
    <scope>NUCLEOTIDE SEQUENCE [LARGE SCALE GENOMIC DNA]</scope>
    <source>
        <strain evidence="1 2">SBC82</strain>
    </source>
</reference>
<dbReference type="AlphaFoldDB" id="A0A2Z5G2U9"/>
<protein>
    <submittedName>
        <fullName evidence="1">Uncharacterized protein</fullName>
    </submittedName>
</protein>
<name>A0A2Z5G2U9_9BACT</name>
<organism evidence="1 2">
    <name type="scientific">Acidisarcina polymorpha</name>
    <dbReference type="NCBI Taxonomy" id="2211140"/>
    <lineage>
        <taxon>Bacteria</taxon>
        <taxon>Pseudomonadati</taxon>
        <taxon>Acidobacteriota</taxon>
        <taxon>Terriglobia</taxon>
        <taxon>Terriglobales</taxon>
        <taxon>Acidobacteriaceae</taxon>
        <taxon>Acidisarcina</taxon>
    </lineage>
</organism>
<sequence length="50" mass="6042">MTFALARYDRYCFFLLRCYRFRPISNQSKNVRESASLLDYCNARTIVVRL</sequence>
<evidence type="ECO:0000313" key="1">
    <source>
        <dbReference type="EMBL" id="AXC13379.1"/>
    </source>
</evidence>
<keyword evidence="2" id="KW-1185">Reference proteome</keyword>
<proteinExistence type="predicted"/>
<dbReference type="KEGG" id="abas:ACPOL_4102"/>
<dbReference type="Proteomes" id="UP000253606">
    <property type="component" value="Chromosome"/>
</dbReference>
<evidence type="ECO:0000313" key="2">
    <source>
        <dbReference type="Proteomes" id="UP000253606"/>
    </source>
</evidence>